<keyword evidence="2" id="KW-1185">Reference proteome</keyword>
<dbReference type="AlphaFoldDB" id="A0A139WPZ9"/>
<evidence type="ECO:0000313" key="2">
    <source>
        <dbReference type="Proteomes" id="UP000076925"/>
    </source>
</evidence>
<accession>A0A139WPZ9</accession>
<reference evidence="1 2" key="1">
    <citation type="journal article" date="2013" name="Genome Biol. Evol.">
        <title>Genomes of Stigonematalean cyanobacteria (subsection V) and the evolution of oxygenic photosynthesis from prokaryotes to plastids.</title>
        <authorList>
            <person name="Dagan T."/>
            <person name="Roettger M."/>
            <person name="Stucken K."/>
            <person name="Landan G."/>
            <person name="Koch R."/>
            <person name="Major P."/>
            <person name="Gould S.B."/>
            <person name="Goremykin V.V."/>
            <person name="Rippka R."/>
            <person name="Tandeau de Marsac N."/>
            <person name="Gugger M."/>
            <person name="Lockhart P.J."/>
            <person name="Allen J.F."/>
            <person name="Brune I."/>
            <person name="Maus I."/>
            <person name="Puhler A."/>
            <person name="Martin W.F."/>
        </authorList>
    </citation>
    <scope>NUCLEOTIDE SEQUENCE [LARGE SCALE GENOMIC DNA]</scope>
    <source>
        <strain evidence="1 2">PCC 7110</strain>
    </source>
</reference>
<dbReference type="RefSeq" id="WP_017740752.1">
    <property type="nucleotide sequence ID" value="NZ_KQ976356.1"/>
</dbReference>
<organism evidence="1 2">
    <name type="scientific">Scytonema hofmannii PCC 7110</name>
    <dbReference type="NCBI Taxonomy" id="128403"/>
    <lineage>
        <taxon>Bacteria</taxon>
        <taxon>Bacillati</taxon>
        <taxon>Cyanobacteriota</taxon>
        <taxon>Cyanophyceae</taxon>
        <taxon>Nostocales</taxon>
        <taxon>Scytonemataceae</taxon>
        <taxon>Scytonema</taxon>
    </lineage>
</organism>
<sequence>MSDYSLAEYLLFKRTSICKLVLLALMWIQSDEDNQLSLSPGYSSPLRVENSTWLENTDAEEDIEHFRDVSNTVRMGIWLEVLQQKLLDTASDLPTCLHDASLYALLAINMMLVDKELDGVYIHSQNEYFARAIAYEALSQLGDSEMTRGCPYMDFPLSLEEAKSLLPVDRKEDLEIELENFLIDTYHHDFQDDDPDVNDYPRDWLKETLKDFFAPANWRFNINQKVIVQLQEKYGSEYAEAAFSPQTRGSERWGKTLVYLKSYFGASSFFASSQSDLVLSEKELSALESSDEYIEDSIPPGYFRIKFYLTRFSDRTDTLSQLVHTLVYFLLAGENYHPSHLEDLMAIPASSRVISSLQACLGVAAYRSGYYMAASNIPESEVGRNWLLTEAFPNLRDFYQAGRLGEKGTVLA</sequence>
<evidence type="ECO:0000313" key="1">
    <source>
        <dbReference type="EMBL" id="KYC34510.1"/>
    </source>
</evidence>
<dbReference type="EMBL" id="ANNX02000078">
    <property type="protein sequence ID" value="KYC34510.1"/>
    <property type="molecule type" value="Genomic_DNA"/>
</dbReference>
<dbReference type="Proteomes" id="UP000076925">
    <property type="component" value="Unassembled WGS sequence"/>
</dbReference>
<dbReference type="OrthoDB" id="476694at2"/>
<proteinExistence type="predicted"/>
<gene>
    <name evidence="1" type="ORF">WA1_50745</name>
</gene>
<name>A0A139WPZ9_9CYAN</name>
<comment type="caution">
    <text evidence="1">The sequence shown here is derived from an EMBL/GenBank/DDBJ whole genome shotgun (WGS) entry which is preliminary data.</text>
</comment>
<protein>
    <submittedName>
        <fullName evidence="1">Uncharacterized protein</fullName>
    </submittedName>
</protein>